<dbReference type="AlphaFoldDB" id="A0A9D3S292"/>
<name>A0A9D3S292_ANGAN</name>
<evidence type="ECO:0000313" key="2">
    <source>
        <dbReference type="EMBL" id="KAG5852644.1"/>
    </source>
</evidence>
<protein>
    <submittedName>
        <fullName evidence="2">Uncharacterized protein</fullName>
    </submittedName>
</protein>
<organism evidence="2 3">
    <name type="scientific">Anguilla anguilla</name>
    <name type="common">European freshwater eel</name>
    <name type="synonym">Muraena anguilla</name>
    <dbReference type="NCBI Taxonomy" id="7936"/>
    <lineage>
        <taxon>Eukaryota</taxon>
        <taxon>Metazoa</taxon>
        <taxon>Chordata</taxon>
        <taxon>Craniata</taxon>
        <taxon>Vertebrata</taxon>
        <taxon>Euteleostomi</taxon>
        <taxon>Actinopterygii</taxon>
        <taxon>Neopterygii</taxon>
        <taxon>Teleostei</taxon>
        <taxon>Anguilliformes</taxon>
        <taxon>Anguillidae</taxon>
        <taxon>Anguilla</taxon>
    </lineage>
</organism>
<evidence type="ECO:0000256" key="1">
    <source>
        <dbReference type="SAM" id="MobiDB-lite"/>
    </source>
</evidence>
<reference evidence="2" key="1">
    <citation type="submission" date="2021-01" db="EMBL/GenBank/DDBJ databases">
        <title>A chromosome-scale assembly of European eel, Anguilla anguilla.</title>
        <authorList>
            <person name="Henkel C."/>
            <person name="Jong-Raadsen S.A."/>
            <person name="Dufour S."/>
            <person name="Weltzien F.-A."/>
            <person name="Palstra A.P."/>
            <person name="Pelster B."/>
            <person name="Spaink H.P."/>
            <person name="Van Den Thillart G.E."/>
            <person name="Jansen H."/>
            <person name="Zahm M."/>
            <person name="Klopp C."/>
            <person name="Cedric C."/>
            <person name="Louis A."/>
            <person name="Berthelot C."/>
            <person name="Parey E."/>
            <person name="Roest Crollius H."/>
            <person name="Montfort J."/>
            <person name="Robinson-Rechavi M."/>
            <person name="Bucao C."/>
            <person name="Bouchez O."/>
            <person name="Gislard M."/>
            <person name="Lluch J."/>
            <person name="Milhes M."/>
            <person name="Lampietro C."/>
            <person name="Lopez Roques C."/>
            <person name="Donnadieu C."/>
            <person name="Braasch I."/>
            <person name="Desvignes T."/>
            <person name="Postlethwait J."/>
            <person name="Bobe J."/>
            <person name="Guiguen Y."/>
            <person name="Dirks R."/>
        </authorList>
    </citation>
    <scope>NUCLEOTIDE SEQUENCE</scope>
    <source>
        <strain evidence="2">Tag_6206</strain>
        <tissue evidence="2">Liver</tissue>
    </source>
</reference>
<gene>
    <name evidence="2" type="ORF">ANANG_G00064710</name>
</gene>
<evidence type="ECO:0000313" key="3">
    <source>
        <dbReference type="Proteomes" id="UP001044222"/>
    </source>
</evidence>
<proteinExistence type="predicted"/>
<comment type="caution">
    <text evidence="2">The sequence shown here is derived from an EMBL/GenBank/DDBJ whole genome shotgun (WGS) entry which is preliminary data.</text>
</comment>
<feature type="region of interest" description="Disordered" evidence="1">
    <location>
        <begin position="165"/>
        <end position="195"/>
    </location>
</feature>
<sequence length="195" mass="21102">MTFALFQGLNSLDEDDPNVLLAIQLSLQESGLVMDGETQEILNNEASMGAIGTSLPSRLDPVLPSVELPRGALSSSELLELGDSLMRLGNITSQYTPEPFDNLHPFDPLLDMQRDPAMQDNVDGGDLSSQTGDDAVGLTQLELEGMATVGVLNTEPDNRQVDCNADPSHPDVPECESLPDLQPHSPEWEEQVHLV</sequence>
<feature type="compositionally biased region" description="Basic and acidic residues" evidence="1">
    <location>
        <begin position="186"/>
        <end position="195"/>
    </location>
</feature>
<dbReference type="Proteomes" id="UP001044222">
    <property type="component" value="Unassembled WGS sequence"/>
</dbReference>
<dbReference type="EMBL" id="JAFIRN010000003">
    <property type="protein sequence ID" value="KAG5852644.1"/>
    <property type="molecule type" value="Genomic_DNA"/>
</dbReference>
<accession>A0A9D3S292</accession>
<keyword evidence="3" id="KW-1185">Reference proteome</keyword>